<dbReference type="GO" id="GO:0052651">
    <property type="term" value="P:monoacylglycerol catabolic process"/>
    <property type="evidence" value="ECO:0007669"/>
    <property type="project" value="TreeGrafter"/>
</dbReference>
<dbReference type="Pfam" id="PF12146">
    <property type="entry name" value="Hydrolase_4"/>
    <property type="match status" value="1"/>
</dbReference>
<organism evidence="3 4">
    <name type="scientific">Magallana gigas</name>
    <name type="common">Pacific oyster</name>
    <name type="synonym">Crassostrea gigas</name>
    <dbReference type="NCBI Taxonomy" id="29159"/>
    <lineage>
        <taxon>Eukaryota</taxon>
        <taxon>Metazoa</taxon>
        <taxon>Spiralia</taxon>
        <taxon>Lophotrochozoa</taxon>
        <taxon>Mollusca</taxon>
        <taxon>Bivalvia</taxon>
        <taxon>Autobranchia</taxon>
        <taxon>Pteriomorphia</taxon>
        <taxon>Ostreida</taxon>
        <taxon>Ostreoidea</taxon>
        <taxon>Ostreidae</taxon>
        <taxon>Magallana</taxon>
    </lineage>
</organism>
<keyword evidence="4" id="KW-1185">Reference proteome</keyword>
<dbReference type="AlphaFoldDB" id="A0A8W8I2Z6"/>
<evidence type="ECO:0000313" key="4">
    <source>
        <dbReference type="Proteomes" id="UP000005408"/>
    </source>
</evidence>
<dbReference type="Gene3D" id="3.40.50.1820">
    <property type="entry name" value="alpha/beta hydrolase"/>
    <property type="match status" value="1"/>
</dbReference>
<feature type="domain" description="Serine aminopeptidase S33" evidence="2">
    <location>
        <begin position="144"/>
        <end position="265"/>
    </location>
</feature>
<dbReference type="PANTHER" id="PTHR12277">
    <property type="entry name" value="ALPHA/BETA HYDROLASE DOMAIN-CONTAINING PROTEIN"/>
    <property type="match status" value="1"/>
</dbReference>
<dbReference type="EnsemblMetazoa" id="G12286.1">
    <property type="protein sequence ID" value="G12286.1:cds"/>
    <property type="gene ID" value="G12286"/>
</dbReference>
<name>A0A8W8I2Z6_MAGGI</name>
<accession>A0A8W8I2Z6</accession>
<proteinExistence type="predicted"/>
<dbReference type="GO" id="GO:0004622">
    <property type="term" value="F:phosphatidylcholine lysophospholipase activity"/>
    <property type="evidence" value="ECO:0007669"/>
    <property type="project" value="TreeGrafter"/>
</dbReference>
<evidence type="ECO:0000313" key="3">
    <source>
        <dbReference type="EnsemblMetazoa" id="G12286.1:cds"/>
    </source>
</evidence>
<dbReference type="Proteomes" id="UP000005408">
    <property type="component" value="Unassembled WGS sequence"/>
</dbReference>
<dbReference type="InterPro" id="IPR029058">
    <property type="entry name" value="AB_hydrolase_fold"/>
</dbReference>
<protein>
    <recommendedName>
        <fullName evidence="2">Serine aminopeptidase S33 domain-containing protein</fullName>
    </recommendedName>
</protein>
<keyword evidence="1" id="KW-1133">Transmembrane helix</keyword>
<keyword evidence="1" id="KW-0812">Transmembrane</keyword>
<feature type="transmembrane region" description="Helical" evidence="1">
    <location>
        <begin position="41"/>
        <end position="63"/>
    </location>
</feature>
<evidence type="ECO:0000259" key="2">
    <source>
        <dbReference type="Pfam" id="PF12146"/>
    </source>
</evidence>
<dbReference type="GO" id="GO:0005789">
    <property type="term" value="C:endoplasmic reticulum membrane"/>
    <property type="evidence" value="ECO:0007669"/>
    <property type="project" value="TreeGrafter"/>
</dbReference>
<dbReference type="InterPro" id="IPR022742">
    <property type="entry name" value="Hydrolase_4"/>
</dbReference>
<dbReference type="SUPFAM" id="SSF53474">
    <property type="entry name" value="alpha/beta-Hydrolases"/>
    <property type="match status" value="1"/>
</dbReference>
<dbReference type="GO" id="GO:0006660">
    <property type="term" value="P:phosphatidylserine catabolic process"/>
    <property type="evidence" value="ECO:0007669"/>
    <property type="project" value="TreeGrafter"/>
</dbReference>
<evidence type="ECO:0000256" key="1">
    <source>
        <dbReference type="SAM" id="Phobius"/>
    </source>
</evidence>
<sequence>MILALYPSEFLESGFVSARSIYRNYFTQVDVKIAKIRVMDLWAVFGWTGGGLCALYVLLPFLVRFYPWIAHRIVFLHFVEHPKVVFKDLKKPESFGLKNTRNFYLDVDDESTIGVWHTLPGNAGDQIDDNDEFWEKKLQEGQPIILYLHGNSSSRAQPHRVELLKLLSKLNYHVLALDYRGFGDSTGFPSEDGCVADSYFLYKWVRKRSAQVPVIIWGHSLGTGIGTKLTKQLCDNGEPPDGLILQAPFTNLKHVSKLHPFAALFRFLPWFDWAIVSALDRIGLHFKTDEHIASVTVPILLLHAEDDFTVPHELGELLHAEAKRVRDITSGNIHFVSFDKKHKYGHNNMYRSPELPQHIINFVASLKR</sequence>
<reference evidence="3" key="1">
    <citation type="submission" date="2022-08" db="UniProtKB">
        <authorList>
            <consortium name="EnsemblMetazoa"/>
        </authorList>
    </citation>
    <scope>IDENTIFICATION</scope>
    <source>
        <strain evidence="3">05x7-T-G4-1.051#20</strain>
    </source>
</reference>
<keyword evidence="1" id="KW-0472">Membrane</keyword>
<dbReference type="PANTHER" id="PTHR12277:SF194">
    <property type="entry name" value="FI04476P"/>
    <property type="match status" value="1"/>
</dbReference>
<dbReference type="GO" id="GO:0047372">
    <property type="term" value="F:monoacylglycerol lipase activity"/>
    <property type="evidence" value="ECO:0007669"/>
    <property type="project" value="TreeGrafter"/>
</dbReference>